<accession>A0A6B0GNC8</accession>
<dbReference type="AlphaFoldDB" id="A0A6B0GNC8"/>
<dbReference type="Proteomes" id="UP000451471">
    <property type="component" value="Unassembled WGS sequence"/>
</dbReference>
<dbReference type="OrthoDB" id="6242at2157"/>
<dbReference type="EMBL" id="WSZK01000016">
    <property type="protein sequence ID" value="MWG35009.1"/>
    <property type="molecule type" value="Genomic_DNA"/>
</dbReference>
<dbReference type="InterPro" id="IPR036663">
    <property type="entry name" value="Fumarylacetoacetase_C_sf"/>
</dbReference>
<dbReference type="InterPro" id="IPR018833">
    <property type="entry name" value="Rv2993c-like_N"/>
</dbReference>
<evidence type="ECO:0000259" key="4">
    <source>
        <dbReference type="Pfam" id="PF10370"/>
    </source>
</evidence>
<dbReference type="FunFam" id="3.90.850.10:FF:000002">
    <property type="entry name" value="2-hydroxyhepta-2,4-diene-1,7-dioate isomerase"/>
    <property type="match status" value="1"/>
</dbReference>
<feature type="domain" description="Fumarylacetoacetase-like C-terminal" evidence="3">
    <location>
        <begin position="73"/>
        <end position="273"/>
    </location>
</feature>
<evidence type="ECO:0000313" key="5">
    <source>
        <dbReference type="EMBL" id="MWG35009.1"/>
    </source>
</evidence>
<dbReference type="Pfam" id="PF01557">
    <property type="entry name" value="FAA_hydrolase"/>
    <property type="match status" value="1"/>
</dbReference>
<comment type="caution">
    <text evidence="5">The sequence shown here is derived from an EMBL/GenBank/DDBJ whole genome shotgun (WGS) entry which is preliminary data.</text>
</comment>
<reference evidence="5 6" key="1">
    <citation type="submission" date="2019-12" db="EMBL/GenBank/DDBJ databases">
        <title>Halocatena pleomorpha gen. nov. sp. nov., an extremely halophilic archaeon of family Halobacteriaceae isolated from saltpan soil.</title>
        <authorList>
            <person name="Pal Y."/>
            <person name="Verma A."/>
            <person name="Krishnamurthi S."/>
            <person name="Kumar P."/>
        </authorList>
    </citation>
    <scope>NUCLEOTIDE SEQUENCE [LARGE SCALE GENOMIC DNA]</scope>
    <source>
        <strain evidence="5 6">JCM 16495</strain>
    </source>
</reference>
<evidence type="ECO:0000313" key="6">
    <source>
        <dbReference type="Proteomes" id="UP000451471"/>
    </source>
</evidence>
<sequence>MHVCQFSHATGDGSSLGVVDDGQVTTIDADASSLDAALVDHDWSSLRTAATGSSFPVDDVTLHAPVDRPRNLLGVGLNYAGHAEEGGYDVPEEPVFFAKSPSSITDPDGAVTKHDLVTDLHYEGEFGFVVGETARRVDAADALDHVFGFVAGNDVTARDMQLRDLNAANPWYRSKSMDTFTPLGPWVTPVGEDVDPASVAIETRLNDEVVQSSNTDDLVFDVPTVLAYITDHVTLHPGDIVLTGTPSGVGSMEAGDEVVVEIEGVGALRNEVRTP</sequence>
<dbReference type="Pfam" id="PF10370">
    <property type="entry name" value="Rv2993c-like_N"/>
    <property type="match status" value="1"/>
</dbReference>
<dbReference type="GO" id="GO:0019752">
    <property type="term" value="P:carboxylic acid metabolic process"/>
    <property type="evidence" value="ECO:0007669"/>
    <property type="project" value="UniProtKB-ARBA"/>
</dbReference>
<dbReference type="InterPro" id="IPR051121">
    <property type="entry name" value="FAH"/>
</dbReference>
<evidence type="ECO:0000259" key="3">
    <source>
        <dbReference type="Pfam" id="PF01557"/>
    </source>
</evidence>
<dbReference type="Gene3D" id="3.90.850.10">
    <property type="entry name" value="Fumarylacetoacetase-like, C-terminal domain"/>
    <property type="match status" value="1"/>
</dbReference>
<protein>
    <submittedName>
        <fullName evidence="5">DUF2437 domain-containing protein</fullName>
    </submittedName>
</protein>
<comment type="similarity">
    <text evidence="1">Belongs to the FAH family.</text>
</comment>
<keyword evidence="6" id="KW-1185">Reference proteome</keyword>
<evidence type="ECO:0000256" key="2">
    <source>
        <dbReference type="ARBA" id="ARBA00022723"/>
    </source>
</evidence>
<feature type="domain" description="Rv2993c-like N-terminal" evidence="4">
    <location>
        <begin position="1"/>
        <end position="65"/>
    </location>
</feature>
<dbReference type="PANTHER" id="PTHR42796">
    <property type="entry name" value="FUMARYLACETOACETATE HYDROLASE DOMAIN-CONTAINING PROTEIN 2A-RELATED"/>
    <property type="match status" value="1"/>
</dbReference>
<evidence type="ECO:0000256" key="1">
    <source>
        <dbReference type="ARBA" id="ARBA00010211"/>
    </source>
</evidence>
<gene>
    <name evidence="5" type="ORF">GQS65_11005</name>
</gene>
<dbReference type="GO" id="GO:0046872">
    <property type="term" value="F:metal ion binding"/>
    <property type="evidence" value="ECO:0007669"/>
    <property type="project" value="UniProtKB-KW"/>
</dbReference>
<dbReference type="RefSeq" id="WP_158204704.1">
    <property type="nucleotide sequence ID" value="NZ_WSZK01000016.1"/>
</dbReference>
<organism evidence="5 6">
    <name type="scientific">Halomarina oriensis</name>
    <dbReference type="NCBI Taxonomy" id="671145"/>
    <lineage>
        <taxon>Archaea</taxon>
        <taxon>Methanobacteriati</taxon>
        <taxon>Methanobacteriota</taxon>
        <taxon>Stenosarchaea group</taxon>
        <taxon>Halobacteria</taxon>
        <taxon>Halobacteriales</taxon>
        <taxon>Natronomonadaceae</taxon>
        <taxon>Halomarina</taxon>
    </lineage>
</organism>
<keyword evidence="2" id="KW-0479">Metal-binding</keyword>
<dbReference type="GO" id="GO:0016853">
    <property type="term" value="F:isomerase activity"/>
    <property type="evidence" value="ECO:0007669"/>
    <property type="project" value="UniProtKB-ARBA"/>
</dbReference>
<dbReference type="SUPFAM" id="SSF56529">
    <property type="entry name" value="FAH"/>
    <property type="match status" value="1"/>
</dbReference>
<dbReference type="PANTHER" id="PTHR42796:SF4">
    <property type="entry name" value="FUMARYLACETOACETATE HYDROLASE DOMAIN-CONTAINING PROTEIN 2A"/>
    <property type="match status" value="1"/>
</dbReference>
<name>A0A6B0GNC8_9EURY</name>
<proteinExistence type="inferred from homology"/>
<dbReference type="InterPro" id="IPR011234">
    <property type="entry name" value="Fumarylacetoacetase-like_C"/>
</dbReference>